<dbReference type="AlphaFoldDB" id="A0A0F9J8E0"/>
<accession>A0A0F9J8E0</accession>
<sequence length="214" mass="24881">MHLIQIRENAEMDAHYHKSHDEIVYIKSGSGVLELNGTRYGIKDGMLLVIPRRTVHKFVNTGNEMNIAISFFSPPFDGEDIELIKVTRRIKKKKKTIYDKAMKEQKKGKEDEDGEKKKWLSFWKGDEEKAELGKGREVKTSDAIEEQKILVLTDEGKQRIKEVQQKISEEERRLIEKVILNEKLKVLQKLKDDGLIDQEEFDAKRSEIIGESKL</sequence>
<dbReference type="InterPro" id="IPR011051">
    <property type="entry name" value="RmlC_Cupin_sf"/>
</dbReference>
<dbReference type="PANTHER" id="PTHR43346">
    <property type="entry name" value="LIGAND BINDING DOMAIN PROTEIN, PUTATIVE (AFU_ORTHOLOGUE AFUA_6G14370)-RELATED"/>
    <property type="match status" value="1"/>
</dbReference>
<protein>
    <recommendedName>
        <fullName evidence="4">Cupin 2 conserved barrel domain-containing protein</fullName>
    </recommendedName>
</protein>
<dbReference type="EMBL" id="LAZR01018689">
    <property type="protein sequence ID" value="KKL95377.1"/>
    <property type="molecule type" value="Genomic_DNA"/>
</dbReference>
<dbReference type="Pfam" id="PF09851">
    <property type="entry name" value="SHOCT"/>
    <property type="match status" value="1"/>
</dbReference>
<dbReference type="InterPro" id="IPR052538">
    <property type="entry name" value="Flavonoid_dioxygenase-like"/>
</dbReference>
<name>A0A0F9J8E0_9ZZZZ</name>
<gene>
    <name evidence="3" type="ORF">LCGC14_1855170</name>
</gene>
<feature type="domain" description="Cupin type-2" evidence="1">
    <location>
        <begin position="5"/>
        <end position="65"/>
    </location>
</feature>
<dbReference type="Pfam" id="PF07883">
    <property type="entry name" value="Cupin_2"/>
    <property type="match status" value="1"/>
</dbReference>
<dbReference type="InterPro" id="IPR018649">
    <property type="entry name" value="SHOCT"/>
</dbReference>
<dbReference type="Gene3D" id="2.60.120.10">
    <property type="entry name" value="Jelly Rolls"/>
    <property type="match status" value="1"/>
</dbReference>
<feature type="domain" description="SHOCT" evidence="2">
    <location>
        <begin position="182"/>
        <end position="208"/>
    </location>
</feature>
<evidence type="ECO:0000313" key="3">
    <source>
        <dbReference type="EMBL" id="KKL95377.1"/>
    </source>
</evidence>
<evidence type="ECO:0000259" key="1">
    <source>
        <dbReference type="Pfam" id="PF07883"/>
    </source>
</evidence>
<evidence type="ECO:0008006" key="4">
    <source>
        <dbReference type="Google" id="ProtNLM"/>
    </source>
</evidence>
<evidence type="ECO:0000259" key="2">
    <source>
        <dbReference type="Pfam" id="PF09851"/>
    </source>
</evidence>
<dbReference type="SUPFAM" id="SSF51182">
    <property type="entry name" value="RmlC-like cupins"/>
    <property type="match status" value="1"/>
</dbReference>
<proteinExistence type="predicted"/>
<dbReference type="InterPro" id="IPR013096">
    <property type="entry name" value="Cupin_2"/>
</dbReference>
<reference evidence="3" key="1">
    <citation type="journal article" date="2015" name="Nature">
        <title>Complex archaea that bridge the gap between prokaryotes and eukaryotes.</title>
        <authorList>
            <person name="Spang A."/>
            <person name="Saw J.H."/>
            <person name="Jorgensen S.L."/>
            <person name="Zaremba-Niedzwiedzka K."/>
            <person name="Martijn J."/>
            <person name="Lind A.E."/>
            <person name="van Eijk R."/>
            <person name="Schleper C."/>
            <person name="Guy L."/>
            <person name="Ettema T.J."/>
        </authorList>
    </citation>
    <scope>NUCLEOTIDE SEQUENCE</scope>
</reference>
<dbReference type="PANTHER" id="PTHR43346:SF1">
    <property type="entry name" value="QUERCETIN 2,3-DIOXYGENASE-RELATED"/>
    <property type="match status" value="1"/>
</dbReference>
<dbReference type="InterPro" id="IPR014710">
    <property type="entry name" value="RmlC-like_jellyroll"/>
</dbReference>
<organism evidence="3">
    <name type="scientific">marine sediment metagenome</name>
    <dbReference type="NCBI Taxonomy" id="412755"/>
    <lineage>
        <taxon>unclassified sequences</taxon>
        <taxon>metagenomes</taxon>
        <taxon>ecological metagenomes</taxon>
    </lineage>
</organism>
<comment type="caution">
    <text evidence="3">The sequence shown here is derived from an EMBL/GenBank/DDBJ whole genome shotgun (WGS) entry which is preliminary data.</text>
</comment>